<protein>
    <submittedName>
        <fullName evidence="2">Uncharacterized protein</fullName>
    </submittedName>
</protein>
<evidence type="ECO:0000256" key="1">
    <source>
        <dbReference type="SAM" id="Phobius"/>
    </source>
</evidence>
<dbReference type="Proteomes" id="UP000199451">
    <property type="component" value="Unassembled WGS sequence"/>
</dbReference>
<dbReference type="EMBL" id="FNHL01000001">
    <property type="protein sequence ID" value="SDM16192.1"/>
    <property type="molecule type" value="Genomic_DNA"/>
</dbReference>
<keyword evidence="1" id="KW-1133">Transmembrane helix</keyword>
<dbReference type="AlphaFoldDB" id="A0A1G9QYS7"/>
<feature type="transmembrane region" description="Helical" evidence="1">
    <location>
        <begin position="12"/>
        <end position="34"/>
    </location>
</feature>
<feature type="transmembrane region" description="Helical" evidence="1">
    <location>
        <begin position="84"/>
        <end position="103"/>
    </location>
</feature>
<dbReference type="STRING" id="660521.SAMN04487949_1096"/>
<keyword evidence="1" id="KW-0472">Membrane</keyword>
<gene>
    <name evidence="2" type="ORF">SAMN04487949_1096</name>
</gene>
<feature type="transmembrane region" description="Helical" evidence="1">
    <location>
        <begin position="41"/>
        <end position="64"/>
    </location>
</feature>
<sequence length="112" mass="11826">MPSTTRKTPLGLKVIVALGLIGALLSTLGALGLMGTGSTGLVIGLALLVFTAIRVVILFGLISLSPWAWKAGVALYTLAAVVDLLRVDILGLLISLLIAAYIYSQKDLFRRY</sequence>
<keyword evidence="3" id="KW-1185">Reference proteome</keyword>
<name>A0A1G9QYS7_9EURY</name>
<proteinExistence type="predicted"/>
<accession>A0A1G9QYS7</accession>
<evidence type="ECO:0000313" key="2">
    <source>
        <dbReference type="EMBL" id="SDM16192.1"/>
    </source>
</evidence>
<dbReference type="RefSeq" id="WP_089694833.1">
    <property type="nucleotide sequence ID" value="NZ_FNHL01000001.1"/>
</dbReference>
<reference evidence="3" key="1">
    <citation type="submission" date="2016-10" db="EMBL/GenBank/DDBJ databases">
        <authorList>
            <person name="Varghese N."/>
            <person name="Submissions S."/>
        </authorList>
    </citation>
    <scope>NUCLEOTIDE SEQUENCE [LARGE SCALE GENOMIC DNA]</scope>
    <source>
        <strain evidence="3">CGMCC 1.10119</strain>
    </source>
</reference>
<evidence type="ECO:0000313" key="3">
    <source>
        <dbReference type="Proteomes" id="UP000199451"/>
    </source>
</evidence>
<keyword evidence="1" id="KW-0812">Transmembrane</keyword>
<organism evidence="2 3">
    <name type="scientific">Halogranum gelatinilyticum</name>
    <dbReference type="NCBI Taxonomy" id="660521"/>
    <lineage>
        <taxon>Archaea</taxon>
        <taxon>Methanobacteriati</taxon>
        <taxon>Methanobacteriota</taxon>
        <taxon>Stenosarchaea group</taxon>
        <taxon>Halobacteria</taxon>
        <taxon>Halobacteriales</taxon>
        <taxon>Haloferacaceae</taxon>
    </lineage>
</organism>